<keyword evidence="3" id="KW-0813">Transport</keyword>
<dbReference type="GO" id="GO:0005524">
    <property type="term" value="F:ATP binding"/>
    <property type="evidence" value="ECO:0007669"/>
    <property type="project" value="UniProtKB-KW"/>
</dbReference>
<keyword evidence="4" id="KW-0926">Vacuole</keyword>
<feature type="region of interest" description="Disordered" evidence="11">
    <location>
        <begin position="271"/>
        <end position="291"/>
    </location>
</feature>
<feature type="transmembrane region" description="Helical" evidence="12">
    <location>
        <begin position="106"/>
        <end position="125"/>
    </location>
</feature>
<comment type="subcellular location">
    <subcellularLocation>
        <location evidence="1">Vacuole membrane</location>
        <topology evidence="1">Multi-pass membrane protein</topology>
    </subcellularLocation>
</comment>
<keyword evidence="8" id="KW-0067">ATP-binding</keyword>
<dbReference type="GO" id="GO:0016887">
    <property type="term" value="F:ATP hydrolysis activity"/>
    <property type="evidence" value="ECO:0007669"/>
    <property type="project" value="InterPro"/>
</dbReference>
<dbReference type="InterPro" id="IPR056227">
    <property type="entry name" value="TMD0_ABC"/>
</dbReference>
<dbReference type="PROSITE" id="PS50929">
    <property type="entry name" value="ABC_TM1F"/>
    <property type="match status" value="1"/>
</dbReference>
<evidence type="ECO:0000256" key="5">
    <source>
        <dbReference type="ARBA" id="ARBA00022692"/>
    </source>
</evidence>
<dbReference type="InterPro" id="IPR050173">
    <property type="entry name" value="ABC_transporter_C-like"/>
</dbReference>
<evidence type="ECO:0000256" key="11">
    <source>
        <dbReference type="SAM" id="MobiDB-lite"/>
    </source>
</evidence>
<comment type="similarity">
    <text evidence="2">Belongs to the ABC transporter superfamily. ABCC family. Conjugate transporter (TC 3.A.1.208) subfamily.</text>
</comment>
<keyword evidence="10 12" id="KW-0472">Membrane</keyword>
<dbReference type="FunFam" id="1.20.1560.10:FF:000020">
    <property type="entry name" value="ABC metal ion transporter"/>
    <property type="match status" value="1"/>
</dbReference>
<dbReference type="PANTHER" id="PTHR24223">
    <property type="entry name" value="ATP-BINDING CASSETTE SUB-FAMILY C"/>
    <property type="match status" value="1"/>
</dbReference>
<protein>
    <recommendedName>
        <fullName evidence="13">ABC transmembrane type-1 domain-containing protein</fullName>
    </recommendedName>
</protein>
<dbReference type="Gene3D" id="1.20.1560.10">
    <property type="entry name" value="ABC transporter type 1, transmembrane domain"/>
    <property type="match status" value="1"/>
</dbReference>
<evidence type="ECO:0000256" key="2">
    <source>
        <dbReference type="ARBA" id="ARBA00009726"/>
    </source>
</evidence>
<feature type="transmembrane region" description="Helical" evidence="12">
    <location>
        <begin position="575"/>
        <end position="595"/>
    </location>
</feature>
<dbReference type="SUPFAM" id="SSF90123">
    <property type="entry name" value="ABC transporter transmembrane region"/>
    <property type="match status" value="1"/>
</dbReference>
<dbReference type="PANTHER" id="PTHR24223:SF443">
    <property type="entry name" value="MULTIDRUG-RESISTANCE LIKE PROTEIN 1, ISOFORM I"/>
    <property type="match status" value="1"/>
</dbReference>
<gene>
    <name evidence="14" type="ORF">g.38275</name>
</gene>
<evidence type="ECO:0000256" key="1">
    <source>
        <dbReference type="ARBA" id="ARBA00004128"/>
    </source>
</evidence>
<dbReference type="InterPro" id="IPR036640">
    <property type="entry name" value="ABC1_TM_sf"/>
</dbReference>
<dbReference type="EMBL" id="GEBQ01028140">
    <property type="protein sequence ID" value="JAT11837.1"/>
    <property type="molecule type" value="Transcribed_RNA"/>
</dbReference>
<dbReference type="CDD" id="cd18595">
    <property type="entry name" value="ABC_6TM_MRP1_2_3_6_D1_like"/>
    <property type="match status" value="1"/>
</dbReference>
<feature type="transmembrane region" description="Helical" evidence="12">
    <location>
        <begin position="424"/>
        <end position="443"/>
    </location>
</feature>
<keyword evidence="6" id="KW-0677">Repeat</keyword>
<evidence type="ECO:0000259" key="13">
    <source>
        <dbReference type="PROSITE" id="PS50929"/>
    </source>
</evidence>
<evidence type="ECO:0000256" key="4">
    <source>
        <dbReference type="ARBA" id="ARBA00022554"/>
    </source>
</evidence>
<dbReference type="Gene3D" id="3.40.50.300">
    <property type="entry name" value="P-loop containing nucleotide triphosphate hydrolases"/>
    <property type="match status" value="1"/>
</dbReference>
<dbReference type="AlphaFoldDB" id="A0A1B6KK54"/>
<evidence type="ECO:0000256" key="3">
    <source>
        <dbReference type="ARBA" id="ARBA00022448"/>
    </source>
</evidence>
<feature type="transmembrane region" description="Helical" evidence="12">
    <location>
        <begin position="36"/>
        <end position="55"/>
    </location>
</feature>
<evidence type="ECO:0000256" key="10">
    <source>
        <dbReference type="ARBA" id="ARBA00023136"/>
    </source>
</evidence>
<evidence type="ECO:0000256" key="9">
    <source>
        <dbReference type="ARBA" id="ARBA00022989"/>
    </source>
</evidence>
<feature type="transmembrane region" description="Helical" evidence="12">
    <location>
        <begin position="449"/>
        <end position="469"/>
    </location>
</feature>
<feature type="transmembrane region" description="Helical" evidence="12">
    <location>
        <begin position="75"/>
        <end position="94"/>
    </location>
</feature>
<dbReference type="SUPFAM" id="SSF52540">
    <property type="entry name" value="P-loop containing nucleoside triphosphate hydrolases"/>
    <property type="match status" value="1"/>
</dbReference>
<dbReference type="InterPro" id="IPR027417">
    <property type="entry name" value="P-loop_NTPase"/>
</dbReference>
<reference evidence="14" key="1">
    <citation type="submission" date="2015-11" db="EMBL/GenBank/DDBJ databases">
        <title>De novo transcriptome assembly of four potential Pierce s Disease insect vectors from Arizona vineyards.</title>
        <authorList>
            <person name="Tassone E.E."/>
        </authorList>
    </citation>
    <scope>NUCLEOTIDE SEQUENCE</scope>
</reference>
<proteinExistence type="inferred from homology"/>
<dbReference type="Pfam" id="PF00005">
    <property type="entry name" value="ABC_tran"/>
    <property type="match status" value="1"/>
</dbReference>
<dbReference type="GO" id="GO:0140359">
    <property type="term" value="F:ABC-type transporter activity"/>
    <property type="evidence" value="ECO:0007669"/>
    <property type="project" value="InterPro"/>
</dbReference>
<feature type="domain" description="ABC transmembrane type-1" evidence="13">
    <location>
        <begin position="311"/>
        <end position="592"/>
    </location>
</feature>
<feature type="transmembrane region" description="Helical" evidence="12">
    <location>
        <begin position="132"/>
        <end position="152"/>
    </location>
</feature>
<evidence type="ECO:0000256" key="7">
    <source>
        <dbReference type="ARBA" id="ARBA00022741"/>
    </source>
</evidence>
<keyword evidence="9 12" id="KW-1133">Transmembrane helix</keyword>
<dbReference type="Pfam" id="PF00664">
    <property type="entry name" value="ABC_membrane"/>
    <property type="match status" value="1"/>
</dbReference>
<feature type="transmembrane region" description="Helical" evidence="12">
    <location>
        <begin position="306"/>
        <end position="326"/>
    </location>
</feature>
<feature type="transmembrane region" description="Helical" evidence="12">
    <location>
        <begin position="528"/>
        <end position="555"/>
    </location>
</feature>
<name>A0A1B6KK54_9HEMI</name>
<dbReference type="GO" id="GO:0000323">
    <property type="term" value="C:lytic vacuole"/>
    <property type="evidence" value="ECO:0007669"/>
    <property type="project" value="UniProtKB-ARBA"/>
</dbReference>
<organism evidence="14">
    <name type="scientific">Graphocephala atropunctata</name>
    <dbReference type="NCBI Taxonomy" id="36148"/>
    <lineage>
        <taxon>Eukaryota</taxon>
        <taxon>Metazoa</taxon>
        <taxon>Ecdysozoa</taxon>
        <taxon>Arthropoda</taxon>
        <taxon>Hexapoda</taxon>
        <taxon>Insecta</taxon>
        <taxon>Pterygota</taxon>
        <taxon>Neoptera</taxon>
        <taxon>Paraneoptera</taxon>
        <taxon>Hemiptera</taxon>
        <taxon>Auchenorrhyncha</taxon>
        <taxon>Membracoidea</taxon>
        <taxon>Cicadellidae</taxon>
        <taxon>Cicadellinae</taxon>
        <taxon>Cicadellini</taxon>
        <taxon>Graphocephala</taxon>
    </lineage>
</organism>
<evidence type="ECO:0000256" key="8">
    <source>
        <dbReference type="ARBA" id="ARBA00022840"/>
    </source>
</evidence>
<keyword evidence="5 12" id="KW-0812">Transmembrane</keyword>
<dbReference type="InterPro" id="IPR003439">
    <property type="entry name" value="ABC_transporter-like_ATP-bd"/>
</dbReference>
<sequence length="730" mass="82103">MASTADSSFCYSTFWDVASVWDTSNPDLSLCFEKTVLVWVPCLVLWLLSPLELCLILRSKCRDIPWAPLNSAKLLLNLLLIVISVTNLIGSAVQHFQGENNFAVDLWTPAIQTLTFVLAAVLLLWDKVRGRHTSGVLFVFWLLLSVAGAAQFRTEIIRGDASDSEENTFRYILYMIYYPIIVVMLVLNLFADRPPTYTNYSKYEKICPEVGSSFVSQIFVGWFDGLIWKGFRKTLTSADLWNLKFEDTSTYLVPRFEKRWNKNLENAYGGSAPPRKDAQNGTHNAPNVQKKPQKTVSIWGPMVKMLWIPLLTSGLAKIIADALEFINPQILNLMIRYIAGKEHMWKGMVYAVSMFLAAELYTLFLNRMAMDLYIVGINWRTAIMSAIYKKALRISAAARKESTVGEVVNLMAVDAQRCSDFAQYIHYIWTAPISIGVALYFLWNLLGVSTLAGLAVMLVVMPINSVIANQMKTLQAKQMQLKDERVKLVNEVLSGIKVLKLYAWEPSFRDKITDIREQELRKLRAASLWNSSVSFLWLCSSFLVSLATFGMFVLIDERHVLTTEIAFVSMALFNVMRVPIIIIPILVQLTLQFVVSVGRINKFMNSEELDTESVSHDKSRKEPLLIEGGSFSWGTGEGPVLRNITLKVQPGQLVAVVGTVGSGKSSLISAFLGEMEKLSGYANTTGKIAYVPQQAWIQNDTVKDNILFGNNYESKKILQSSGKLCPQIRL</sequence>
<keyword evidence="7" id="KW-0547">Nucleotide-binding</keyword>
<accession>A0A1B6KK54</accession>
<dbReference type="GO" id="GO:0005774">
    <property type="term" value="C:vacuolar membrane"/>
    <property type="evidence" value="ECO:0007669"/>
    <property type="project" value="UniProtKB-SubCell"/>
</dbReference>
<dbReference type="InterPro" id="IPR011527">
    <property type="entry name" value="ABC1_TM_dom"/>
</dbReference>
<dbReference type="Pfam" id="PF24357">
    <property type="entry name" value="TMD0_ABC"/>
    <property type="match status" value="1"/>
</dbReference>
<feature type="transmembrane region" description="Helical" evidence="12">
    <location>
        <begin position="172"/>
        <end position="191"/>
    </location>
</feature>
<evidence type="ECO:0000256" key="12">
    <source>
        <dbReference type="SAM" id="Phobius"/>
    </source>
</evidence>
<evidence type="ECO:0000313" key="14">
    <source>
        <dbReference type="EMBL" id="JAT11837.1"/>
    </source>
</evidence>
<feature type="transmembrane region" description="Helical" evidence="12">
    <location>
        <begin position="347"/>
        <end position="364"/>
    </location>
</feature>
<evidence type="ECO:0000256" key="6">
    <source>
        <dbReference type="ARBA" id="ARBA00022737"/>
    </source>
</evidence>